<evidence type="ECO:0000256" key="2">
    <source>
        <dbReference type="ARBA" id="ARBA00022649"/>
    </source>
</evidence>
<dbReference type="Gene3D" id="2.30.30.110">
    <property type="match status" value="1"/>
</dbReference>
<evidence type="ECO:0000256" key="1">
    <source>
        <dbReference type="ARBA" id="ARBA00007521"/>
    </source>
</evidence>
<gene>
    <name evidence="3" type="ORF">FB561_7359</name>
</gene>
<dbReference type="RefSeq" id="WP_145814642.1">
    <property type="nucleotide sequence ID" value="NZ_VIVK01000003.1"/>
</dbReference>
<sequence length="107" mass="11464">MSWPLLRSQVVRASIGSDEPKLFVVVSNNRRNEHLPQVLTVRLTTSAKPAIPSIVELGHPEIFVGRAVCDDIVEIYQDEVIGVVGALSIQAMSGINKGLAAALGMSD</sequence>
<dbReference type="GO" id="GO:0003677">
    <property type="term" value="F:DNA binding"/>
    <property type="evidence" value="ECO:0007669"/>
    <property type="project" value="InterPro"/>
</dbReference>
<dbReference type="AlphaFoldDB" id="A0A561B3P5"/>
<keyword evidence="4" id="KW-1185">Reference proteome</keyword>
<dbReference type="EMBL" id="VIVK01000003">
    <property type="protein sequence ID" value="TWD73467.1"/>
    <property type="molecule type" value="Genomic_DNA"/>
</dbReference>
<proteinExistence type="inferred from homology"/>
<reference evidence="3 4" key="1">
    <citation type="submission" date="2019-06" db="EMBL/GenBank/DDBJ databases">
        <title>Sequencing the genomes of 1000 actinobacteria strains.</title>
        <authorList>
            <person name="Klenk H.-P."/>
        </authorList>
    </citation>
    <scope>NUCLEOTIDE SEQUENCE [LARGE SCALE GENOMIC DNA]</scope>
    <source>
        <strain evidence="3 4">DSM 24683</strain>
    </source>
</reference>
<dbReference type="SUPFAM" id="SSF50118">
    <property type="entry name" value="Cell growth inhibitor/plasmid maintenance toxic component"/>
    <property type="match status" value="1"/>
</dbReference>
<dbReference type="InterPro" id="IPR003477">
    <property type="entry name" value="PemK-like"/>
</dbReference>
<dbReference type="OrthoDB" id="4966310at2"/>
<comment type="similarity">
    <text evidence="1">Belongs to the PemK/MazF family.</text>
</comment>
<evidence type="ECO:0000313" key="4">
    <source>
        <dbReference type="Proteomes" id="UP000318380"/>
    </source>
</evidence>
<dbReference type="Pfam" id="PF02452">
    <property type="entry name" value="PemK_toxin"/>
    <property type="match status" value="1"/>
</dbReference>
<protein>
    <submittedName>
        <fullName evidence="3">mRNA interferase MazF</fullName>
    </submittedName>
</protein>
<dbReference type="Proteomes" id="UP000318380">
    <property type="component" value="Unassembled WGS sequence"/>
</dbReference>
<name>A0A561B3P5_9ACTN</name>
<accession>A0A561B3P5</accession>
<keyword evidence="2" id="KW-1277">Toxin-antitoxin system</keyword>
<organism evidence="3 4">
    <name type="scientific">Kribbella amoyensis</name>
    <dbReference type="NCBI Taxonomy" id="996641"/>
    <lineage>
        <taxon>Bacteria</taxon>
        <taxon>Bacillati</taxon>
        <taxon>Actinomycetota</taxon>
        <taxon>Actinomycetes</taxon>
        <taxon>Propionibacteriales</taxon>
        <taxon>Kribbellaceae</taxon>
        <taxon>Kribbella</taxon>
    </lineage>
</organism>
<evidence type="ECO:0000313" key="3">
    <source>
        <dbReference type="EMBL" id="TWD73467.1"/>
    </source>
</evidence>
<dbReference type="InterPro" id="IPR011067">
    <property type="entry name" value="Plasmid_toxin/cell-grow_inhib"/>
</dbReference>
<comment type="caution">
    <text evidence="3">The sequence shown here is derived from an EMBL/GenBank/DDBJ whole genome shotgun (WGS) entry which is preliminary data.</text>
</comment>